<dbReference type="GO" id="GO:0005886">
    <property type="term" value="C:plasma membrane"/>
    <property type="evidence" value="ECO:0007669"/>
    <property type="project" value="TreeGrafter"/>
</dbReference>
<evidence type="ECO:0000313" key="15">
    <source>
        <dbReference type="Proteomes" id="UP000428260"/>
    </source>
</evidence>
<evidence type="ECO:0000256" key="13">
    <source>
        <dbReference type="HAMAP-Rule" id="MF_00409"/>
    </source>
</evidence>
<evidence type="ECO:0000256" key="12">
    <source>
        <dbReference type="ARBA" id="ARBA00029757"/>
    </source>
</evidence>
<evidence type="ECO:0000256" key="7">
    <source>
        <dbReference type="ARBA" id="ARBA00022679"/>
    </source>
</evidence>
<evidence type="ECO:0000256" key="11">
    <source>
        <dbReference type="ARBA" id="ARBA00023098"/>
    </source>
</evidence>
<evidence type="ECO:0000256" key="2">
    <source>
        <dbReference type="ARBA" id="ARBA00004870"/>
    </source>
</evidence>
<sequence>MLKILLYPFSLLYGIIVYIRNRMYDLNIFKSTEFDVPVISIGNITVGGTGKTPHVEYIVNLLKEKFEIATLSRGYKRKTRGFVKVETDSPVVNVGDEPLQIKKKFPEITVSVCENRVTGVEKILDPKKEKTPDVVILDDAFQHRRITPGINILLIDYNRQIKEDMLLPAGRLREGSYQMRRANIIIFTKCPNEITPIVRRIMQKEVRLKPYQELFFTTLVYDKIISVFSGPDLDERFFEKKEYAVLVVTGIASPVLIYKYLGKFTSSLDTLTFPDHHHYSENDLRLIFRKFEKINSTRKIIVTTEKDAMHFKDISNLTVEFKEALYYLPVKIKFLDEEGRLFNKKILGYVGENKSNRELHKRKNSGQS</sequence>
<evidence type="ECO:0000313" key="14">
    <source>
        <dbReference type="EMBL" id="QGY44925.1"/>
    </source>
</evidence>
<dbReference type="EMBL" id="CP046401">
    <property type="protein sequence ID" value="QGY44925.1"/>
    <property type="molecule type" value="Genomic_DNA"/>
</dbReference>
<evidence type="ECO:0000256" key="4">
    <source>
        <dbReference type="ARBA" id="ARBA00016436"/>
    </source>
</evidence>
<dbReference type="HAMAP" id="MF_00409">
    <property type="entry name" value="LpxK"/>
    <property type="match status" value="1"/>
</dbReference>
<organism evidence="14 15">
    <name type="scientific">Maribellus comscasis</name>
    <dbReference type="NCBI Taxonomy" id="2681766"/>
    <lineage>
        <taxon>Bacteria</taxon>
        <taxon>Pseudomonadati</taxon>
        <taxon>Bacteroidota</taxon>
        <taxon>Bacteroidia</taxon>
        <taxon>Marinilabiliales</taxon>
        <taxon>Prolixibacteraceae</taxon>
        <taxon>Maribellus</taxon>
    </lineage>
</organism>
<name>A0A6I6JPM3_9BACT</name>
<dbReference type="GO" id="GO:0009245">
    <property type="term" value="P:lipid A biosynthetic process"/>
    <property type="evidence" value="ECO:0007669"/>
    <property type="project" value="UniProtKB-UniRule"/>
</dbReference>
<keyword evidence="6 13" id="KW-0441">Lipid A biosynthesis</keyword>
<proteinExistence type="inferred from homology"/>
<evidence type="ECO:0000256" key="5">
    <source>
        <dbReference type="ARBA" id="ARBA00022516"/>
    </source>
</evidence>
<dbReference type="AlphaFoldDB" id="A0A6I6JPM3"/>
<dbReference type="Proteomes" id="UP000428260">
    <property type="component" value="Chromosome"/>
</dbReference>
<comment type="similarity">
    <text evidence="13">Belongs to the LpxK family.</text>
</comment>
<protein>
    <recommendedName>
        <fullName evidence="4 13">Tetraacyldisaccharide 4'-kinase</fullName>
        <ecNumber evidence="3 13">2.7.1.130</ecNumber>
    </recommendedName>
    <alternativeName>
        <fullName evidence="12 13">Lipid A 4'-kinase</fullName>
    </alternativeName>
</protein>
<dbReference type="Pfam" id="PF02606">
    <property type="entry name" value="LpxK"/>
    <property type="match status" value="1"/>
</dbReference>
<evidence type="ECO:0000256" key="9">
    <source>
        <dbReference type="ARBA" id="ARBA00022777"/>
    </source>
</evidence>
<dbReference type="GO" id="GO:0005524">
    <property type="term" value="F:ATP binding"/>
    <property type="evidence" value="ECO:0007669"/>
    <property type="project" value="UniProtKB-UniRule"/>
</dbReference>
<reference evidence="14 15" key="1">
    <citation type="submission" date="2019-11" db="EMBL/GenBank/DDBJ databases">
        <authorList>
            <person name="Zheng R.K."/>
            <person name="Sun C.M."/>
        </authorList>
    </citation>
    <scope>NUCLEOTIDE SEQUENCE [LARGE SCALE GENOMIC DNA]</scope>
    <source>
        <strain evidence="14 15">WC007</strain>
    </source>
</reference>
<dbReference type="NCBIfam" id="TIGR00682">
    <property type="entry name" value="lpxK"/>
    <property type="match status" value="1"/>
</dbReference>
<keyword evidence="5 13" id="KW-0444">Lipid biosynthesis</keyword>
<dbReference type="GO" id="GO:0009244">
    <property type="term" value="P:lipopolysaccharide core region biosynthetic process"/>
    <property type="evidence" value="ECO:0007669"/>
    <property type="project" value="TreeGrafter"/>
</dbReference>
<dbReference type="SUPFAM" id="SSF52540">
    <property type="entry name" value="P-loop containing nucleoside triphosphate hydrolases"/>
    <property type="match status" value="1"/>
</dbReference>
<dbReference type="InterPro" id="IPR003758">
    <property type="entry name" value="LpxK"/>
</dbReference>
<dbReference type="KEGG" id="mcos:GM418_14980"/>
<evidence type="ECO:0000256" key="1">
    <source>
        <dbReference type="ARBA" id="ARBA00002274"/>
    </source>
</evidence>
<dbReference type="GO" id="GO:0009029">
    <property type="term" value="F:lipid-A 4'-kinase activity"/>
    <property type="evidence" value="ECO:0007669"/>
    <property type="project" value="UniProtKB-UniRule"/>
</dbReference>
<keyword evidence="9 13" id="KW-0418">Kinase</keyword>
<keyword evidence="10 13" id="KW-0067">ATP-binding</keyword>
<keyword evidence="8 13" id="KW-0547">Nucleotide-binding</keyword>
<dbReference type="PANTHER" id="PTHR42724:SF1">
    <property type="entry name" value="TETRAACYLDISACCHARIDE 4'-KINASE, MITOCHONDRIAL-RELATED"/>
    <property type="match status" value="1"/>
</dbReference>
<dbReference type="RefSeq" id="WP_158867696.1">
    <property type="nucleotide sequence ID" value="NZ_CP046401.1"/>
</dbReference>
<feature type="binding site" evidence="13">
    <location>
        <begin position="45"/>
        <end position="52"/>
    </location>
    <ligand>
        <name>ATP</name>
        <dbReference type="ChEBI" id="CHEBI:30616"/>
    </ligand>
</feature>
<dbReference type="PANTHER" id="PTHR42724">
    <property type="entry name" value="TETRAACYLDISACCHARIDE 4'-KINASE"/>
    <property type="match status" value="1"/>
</dbReference>
<keyword evidence="11 13" id="KW-0443">Lipid metabolism</keyword>
<accession>A0A6I6JPM3</accession>
<comment type="function">
    <text evidence="1 13">Transfers the gamma-phosphate of ATP to the 4'-position of a tetraacyldisaccharide 1-phosphate intermediate (termed DS-1-P) to form tetraacyldisaccharide 1,4'-bis-phosphate (lipid IVA).</text>
</comment>
<evidence type="ECO:0000256" key="6">
    <source>
        <dbReference type="ARBA" id="ARBA00022556"/>
    </source>
</evidence>
<comment type="pathway">
    <text evidence="2 13">Glycolipid biosynthesis; lipid IV(A) biosynthesis; lipid IV(A) from (3R)-3-hydroxytetradecanoyl-[acyl-carrier-protein] and UDP-N-acetyl-alpha-D-glucosamine: step 6/6.</text>
</comment>
<dbReference type="EC" id="2.7.1.130" evidence="3 13"/>
<dbReference type="UniPathway" id="UPA00359">
    <property type="reaction ID" value="UER00482"/>
</dbReference>
<keyword evidence="15" id="KW-1185">Reference proteome</keyword>
<keyword evidence="7 13" id="KW-0808">Transferase</keyword>
<gene>
    <name evidence="13 14" type="primary">lpxK</name>
    <name evidence="14" type="ORF">GM418_14980</name>
</gene>
<evidence type="ECO:0000256" key="8">
    <source>
        <dbReference type="ARBA" id="ARBA00022741"/>
    </source>
</evidence>
<evidence type="ECO:0000256" key="3">
    <source>
        <dbReference type="ARBA" id="ARBA00012071"/>
    </source>
</evidence>
<evidence type="ECO:0000256" key="10">
    <source>
        <dbReference type="ARBA" id="ARBA00022840"/>
    </source>
</evidence>
<dbReference type="InterPro" id="IPR027417">
    <property type="entry name" value="P-loop_NTPase"/>
</dbReference>
<comment type="catalytic activity">
    <reaction evidence="13">
        <text>a lipid A disaccharide + ATP = a lipid IVA + ADP + H(+)</text>
        <dbReference type="Rhea" id="RHEA:67840"/>
        <dbReference type="ChEBI" id="CHEBI:15378"/>
        <dbReference type="ChEBI" id="CHEBI:30616"/>
        <dbReference type="ChEBI" id="CHEBI:176343"/>
        <dbReference type="ChEBI" id="CHEBI:176425"/>
        <dbReference type="ChEBI" id="CHEBI:456216"/>
        <dbReference type="EC" id="2.7.1.130"/>
    </reaction>
</comment>